<dbReference type="InterPro" id="IPR017853">
    <property type="entry name" value="GH"/>
</dbReference>
<evidence type="ECO:0000259" key="4">
    <source>
        <dbReference type="PROSITE" id="PS51910"/>
    </source>
</evidence>
<dbReference type="Gene3D" id="3.20.20.80">
    <property type="entry name" value="Glycosidases"/>
    <property type="match status" value="1"/>
</dbReference>
<dbReference type="GO" id="GO:0004568">
    <property type="term" value="F:chitinase activity"/>
    <property type="evidence" value="ECO:0007669"/>
    <property type="project" value="TreeGrafter"/>
</dbReference>
<dbReference type="PANTHER" id="PTHR45708">
    <property type="entry name" value="ENDOCHITINASE"/>
    <property type="match status" value="1"/>
</dbReference>
<dbReference type="GO" id="GO:0005975">
    <property type="term" value="P:carbohydrate metabolic process"/>
    <property type="evidence" value="ECO:0007669"/>
    <property type="project" value="InterPro"/>
</dbReference>
<evidence type="ECO:0000256" key="3">
    <source>
        <dbReference type="SAM" id="SignalP"/>
    </source>
</evidence>
<protein>
    <recommendedName>
        <fullName evidence="4">GH18 domain-containing protein</fullName>
    </recommendedName>
</protein>
<feature type="signal peptide" evidence="3">
    <location>
        <begin position="1"/>
        <end position="19"/>
    </location>
</feature>
<dbReference type="InterPro" id="IPR050542">
    <property type="entry name" value="Glycosyl_Hydrlase18_Chitinase"/>
</dbReference>
<comment type="caution">
    <text evidence="5">The sequence shown here is derived from an EMBL/GenBank/DDBJ whole genome shotgun (WGS) entry which is preliminary data.</text>
</comment>
<keyword evidence="2" id="KW-0326">Glycosidase</keyword>
<dbReference type="Proteomes" id="UP001153618">
    <property type="component" value="Unassembled WGS sequence"/>
</dbReference>
<evidence type="ECO:0000313" key="5">
    <source>
        <dbReference type="EMBL" id="CAG8009620.1"/>
    </source>
</evidence>
<dbReference type="AlphaFoldDB" id="A0A9W4HH31"/>
<dbReference type="Pfam" id="PF00704">
    <property type="entry name" value="Glyco_hydro_18"/>
    <property type="match status" value="1"/>
</dbReference>
<dbReference type="PANTHER" id="PTHR45708:SF49">
    <property type="entry name" value="ENDOCHITINASE"/>
    <property type="match status" value="1"/>
</dbReference>
<evidence type="ECO:0000313" key="6">
    <source>
        <dbReference type="Proteomes" id="UP001153618"/>
    </source>
</evidence>
<feature type="chain" id="PRO_5040970785" description="GH18 domain-containing protein" evidence="3">
    <location>
        <begin position="20"/>
        <end position="330"/>
    </location>
</feature>
<evidence type="ECO:0000256" key="2">
    <source>
        <dbReference type="ARBA" id="ARBA00023295"/>
    </source>
</evidence>
<dbReference type="OrthoDB" id="6020543at2759"/>
<feature type="domain" description="GH18" evidence="4">
    <location>
        <begin position="31"/>
        <end position="327"/>
    </location>
</feature>
<dbReference type="PROSITE" id="PS51910">
    <property type="entry name" value="GH18_2"/>
    <property type="match status" value="1"/>
</dbReference>
<dbReference type="GO" id="GO:0005576">
    <property type="term" value="C:extracellular region"/>
    <property type="evidence" value="ECO:0007669"/>
    <property type="project" value="TreeGrafter"/>
</dbReference>
<keyword evidence="3" id="KW-0732">Signal</keyword>
<organism evidence="5 6">
    <name type="scientific">Penicillium olsonii</name>
    <dbReference type="NCBI Taxonomy" id="99116"/>
    <lineage>
        <taxon>Eukaryota</taxon>
        <taxon>Fungi</taxon>
        <taxon>Dikarya</taxon>
        <taxon>Ascomycota</taxon>
        <taxon>Pezizomycotina</taxon>
        <taxon>Eurotiomycetes</taxon>
        <taxon>Eurotiomycetidae</taxon>
        <taxon>Eurotiales</taxon>
        <taxon>Aspergillaceae</taxon>
        <taxon>Penicillium</taxon>
    </lineage>
</organism>
<name>A0A9W4HH31_PENOL</name>
<proteinExistence type="predicted"/>
<dbReference type="SUPFAM" id="SSF51445">
    <property type="entry name" value="(Trans)glycosidases"/>
    <property type="match status" value="1"/>
</dbReference>
<reference evidence="5" key="1">
    <citation type="submission" date="2021-07" db="EMBL/GenBank/DDBJ databases">
        <authorList>
            <person name="Branca A.L. A."/>
        </authorList>
    </citation>
    <scope>NUCLEOTIDE SEQUENCE</scope>
</reference>
<sequence>MNLVSFLLGLFGFIATVGAIPRPLHTRANGAQNVAYWGQDGHVRDLSTYCTPSSGIDIVVLSFLYEFGNGKTIASGTIGTQCYISPDGAPQNCQGLASAIETCKSNGIKVILSLGGASGSYSLSSASEAQAIGQNLWEAYGNTGGTPNVPRPFGSTFVNGWDLDIEAWAGNNYYQYLVSTLRSNFASDYANKYYITGGPQCPIPEPFMQVIINNSVFDYLWVQFYNNPYCSNGGNINFDDWVRNIAGTPSSNAKIFLGVPASTLASTGTMSGARYYLDPNSLANLVRQHEGSPAFGGIMMWSAGWSDTNVINGCTYAQQAKRILTTGSPC</sequence>
<gene>
    <name evidence="5" type="ORF">POLS_LOCUS2088</name>
</gene>
<keyword evidence="1" id="KW-0378">Hydrolase</keyword>
<dbReference type="EMBL" id="CAJVOS010000013">
    <property type="protein sequence ID" value="CAG8009620.1"/>
    <property type="molecule type" value="Genomic_DNA"/>
</dbReference>
<evidence type="ECO:0000256" key="1">
    <source>
        <dbReference type="ARBA" id="ARBA00022801"/>
    </source>
</evidence>
<keyword evidence="6" id="KW-1185">Reference proteome</keyword>
<dbReference type="InterPro" id="IPR001223">
    <property type="entry name" value="Glyco_hydro18_cat"/>
</dbReference>
<accession>A0A9W4HH31</accession>